<name>A0ABT7SCE5_9CELL</name>
<organism evidence="1 2">
    <name type="scientific">Cellulomonas alba</name>
    <dbReference type="NCBI Taxonomy" id="3053467"/>
    <lineage>
        <taxon>Bacteria</taxon>
        <taxon>Bacillati</taxon>
        <taxon>Actinomycetota</taxon>
        <taxon>Actinomycetes</taxon>
        <taxon>Micrococcales</taxon>
        <taxon>Cellulomonadaceae</taxon>
        <taxon>Cellulomonas</taxon>
    </lineage>
</organism>
<evidence type="ECO:0000313" key="1">
    <source>
        <dbReference type="EMBL" id="MDM7853850.1"/>
    </source>
</evidence>
<comment type="caution">
    <text evidence="1">The sequence shown here is derived from an EMBL/GenBank/DDBJ whole genome shotgun (WGS) entry which is preliminary data.</text>
</comment>
<gene>
    <name evidence="1" type="ORF">QRT04_02805</name>
</gene>
<keyword evidence="2" id="KW-1185">Reference proteome</keyword>
<sequence>MTATPHHDRGTSVLIVGRSPSVLEDAVAMLRSRGISAGATNDYDRALDGGGPTPDVLVLGGAVPPATKELLTAELQRRNPAARVLLGLVGIAEVVAAQVEAEVEGTPSSQVAYDAAEGAVVIDLDRSAHVAVDAFWATSLTPPQPTSTGTQVLAADLAPGRHRVPLPDGLPDSAAFAVVRVDDRVAVLTLAAVPDLQLAPGALPPVRPVTLRAGSLS</sequence>
<evidence type="ECO:0008006" key="3">
    <source>
        <dbReference type="Google" id="ProtNLM"/>
    </source>
</evidence>
<dbReference type="Proteomes" id="UP001529338">
    <property type="component" value="Unassembled WGS sequence"/>
</dbReference>
<protein>
    <recommendedName>
        <fullName evidence="3">Response regulatory domain-containing protein</fullName>
    </recommendedName>
</protein>
<accession>A0ABT7SCE5</accession>
<proteinExistence type="predicted"/>
<dbReference type="EMBL" id="JAUCGQ010000001">
    <property type="protein sequence ID" value="MDM7853850.1"/>
    <property type="molecule type" value="Genomic_DNA"/>
</dbReference>
<dbReference type="RefSeq" id="WP_289453366.1">
    <property type="nucleotide sequence ID" value="NZ_JAUCGQ010000001.1"/>
</dbReference>
<reference evidence="1 2" key="1">
    <citation type="submission" date="2023-06" db="EMBL/GenBank/DDBJ databases">
        <title>Cellulomonas sp. MW4 Whole genome sequence.</title>
        <authorList>
            <person name="Park S."/>
        </authorList>
    </citation>
    <scope>NUCLEOTIDE SEQUENCE [LARGE SCALE GENOMIC DNA]</scope>
    <source>
        <strain evidence="1 2">MW4</strain>
    </source>
</reference>
<evidence type="ECO:0000313" key="2">
    <source>
        <dbReference type="Proteomes" id="UP001529338"/>
    </source>
</evidence>